<reference evidence="1 2" key="1">
    <citation type="submission" date="2018-03" db="EMBL/GenBank/DDBJ databases">
        <title>Draft genome of Deinococcus sp. OD32.</title>
        <authorList>
            <person name="Wang X.-P."/>
            <person name="Du Z.-J."/>
        </authorList>
    </citation>
    <scope>NUCLEOTIDE SEQUENCE [LARGE SCALE GENOMIC DNA]</scope>
    <source>
        <strain evidence="1 2">OD32</strain>
    </source>
</reference>
<evidence type="ECO:0000313" key="1">
    <source>
        <dbReference type="EMBL" id="PTA67561.1"/>
    </source>
</evidence>
<dbReference type="RefSeq" id="WP_107138383.1">
    <property type="nucleotide sequence ID" value="NZ_PYSV01000011.1"/>
</dbReference>
<accession>A0A2T3W6N5</accession>
<evidence type="ECO:0000313" key="2">
    <source>
        <dbReference type="Proteomes" id="UP000240317"/>
    </source>
</evidence>
<sequence>MAEPVVFPGPRPPKDGLQPPWRGGLVGCGALSAATLLRVQAGRQGLNLPARDELARELAVWQGAFAVPLTGGWRATWPWRWLGGLNGYLAAGGLPLRARGLWGVHRGPVLERHLARLFAAGVPVVGLEFSLRQQHYGVLRAYQPGGDLRAVLNANGEPLILSPRVGVGGVFWVEPR</sequence>
<protein>
    <recommendedName>
        <fullName evidence="3">Peptidase C39-like domain-containing protein</fullName>
    </recommendedName>
</protein>
<organism evidence="1 2">
    <name type="scientific">Deinococcus arcticus</name>
    <dbReference type="NCBI Taxonomy" id="2136176"/>
    <lineage>
        <taxon>Bacteria</taxon>
        <taxon>Thermotogati</taxon>
        <taxon>Deinococcota</taxon>
        <taxon>Deinococci</taxon>
        <taxon>Deinococcales</taxon>
        <taxon>Deinococcaceae</taxon>
        <taxon>Deinococcus</taxon>
    </lineage>
</organism>
<dbReference type="OrthoDB" id="67670at2"/>
<keyword evidence="2" id="KW-1185">Reference proteome</keyword>
<dbReference type="Proteomes" id="UP000240317">
    <property type="component" value="Unassembled WGS sequence"/>
</dbReference>
<name>A0A2T3W6N5_9DEIO</name>
<evidence type="ECO:0008006" key="3">
    <source>
        <dbReference type="Google" id="ProtNLM"/>
    </source>
</evidence>
<comment type="caution">
    <text evidence="1">The sequence shown here is derived from an EMBL/GenBank/DDBJ whole genome shotgun (WGS) entry which is preliminary data.</text>
</comment>
<dbReference type="AlphaFoldDB" id="A0A2T3W6N5"/>
<dbReference type="EMBL" id="PYSV01000011">
    <property type="protein sequence ID" value="PTA67561.1"/>
    <property type="molecule type" value="Genomic_DNA"/>
</dbReference>
<proteinExistence type="predicted"/>
<gene>
    <name evidence="1" type="ORF">C8263_12040</name>
</gene>